<protein>
    <submittedName>
        <fullName evidence="1">Uncharacterized protein</fullName>
    </submittedName>
</protein>
<name>A0ABW8J036_9GAMM</name>
<dbReference type="RefSeq" id="WP_284401893.1">
    <property type="nucleotide sequence ID" value="NZ_BSNQ01000009.1"/>
</dbReference>
<gene>
    <name evidence="1" type="ORF">ISP13_13160</name>
</gene>
<keyword evidence="2" id="KW-1185">Reference proteome</keyword>
<sequence>MNDQQDDVKPIAVAVITTSGTFPNVEDYRRTYSTEPLSVILKAAAEKLGLTNTSDWEAFVDNRPVDVSKSFEGNALHNIVEIEWHKPEGGGGA</sequence>
<organism evidence="1 2">
    <name type="scientific">Dyella lipolytica</name>
    <dbReference type="NCBI Taxonomy" id="1867835"/>
    <lineage>
        <taxon>Bacteria</taxon>
        <taxon>Pseudomonadati</taxon>
        <taxon>Pseudomonadota</taxon>
        <taxon>Gammaproteobacteria</taxon>
        <taxon>Lysobacterales</taxon>
        <taxon>Rhodanobacteraceae</taxon>
        <taxon>Dyella</taxon>
    </lineage>
</organism>
<comment type="caution">
    <text evidence="1">The sequence shown here is derived from an EMBL/GenBank/DDBJ whole genome shotgun (WGS) entry which is preliminary data.</text>
</comment>
<evidence type="ECO:0000313" key="1">
    <source>
        <dbReference type="EMBL" id="MFK2874486.1"/>
    </source>
</evidence>
<evidence type="ECO:0000313" key="2">
    <source>
        <dbReference type="Proteomes" id="UP001620405"/>
    </source>
</evidence>
<reference evidence="1 2" key="1">
    <citation type="submission" date="2020-10" db="EMBL/GenBank/DDBJ databases">
        <title>Phylogeny of dyella-like bacteria.</title>
        <authorList>
            <person name="Fu J."/>
        </authorList>
    </citation>
    <scope>NUCLEOTIDE SEQUENCE [LARGE SCALE GENOMIC DNA]</scope>
    <source>
        <strain evidence="1 2">DHOB07</strain>
    </source>
</reference>
<accession>A0ABW8J036</accession>
<proteinExistence type="predicted"/>
<dbReference type="Proteomes" id="UP001620405">
    <property type="component" value="Unassembled WGS sequence"/>
</dbReference>
<dbReference type="EMBL" id="JADIKG010000012">
    <property type="protein sequence ID" value="MFK2874486.1"/>
    <property type="molecule type" value="Genomic_DNA"/>
</dbReference>